<protein>
    <submittedName>
        <fullName evidence="3">Methionine S-methyltransferase</fullName>
    </submittedName>
</protein>
<keyword evidence="3" id="KW-0808">Transferase</keyword>
<dbReference type="PANTHER" id="PTHR47087">
    <property type="entry name" value="METHIONINE S-METHYLTRANSFERASE"/>
    <property type="match status" value="1"/>
</dbReference>
<proteinExistence type="predicted"/>
<dbReference type="CDD" id="cd00609">
    <property type="entry name" value="AAT_like"/>
    <property type="match status" value="1"/>
</dbReference>
<dbReference type="Pfam" id="PF00155">
    <property type="entry name" value="Aminotran_1_2"/>
    <property type="match status" value="2"/>
</dbReference>
<sequence>MTSFRPVETFLSDPPSSSASYSYFKELLSALRSNDGRMEAIKALRTLEKRFAEAESADDFQKKYHFSFSKIDLGADHGVIHLLQLPSIFAPEEWSYTFYEGLSRFSPASFEDKTVAELGCGNGWITIALARRTRPRKIFGLDINPKAITCAEINLYLNSVGDNGEAILDEEGQALWDRVEFAESDLLSHVTQKKGLKLDRVVGCIPQVLSPDPQALLRKATEAASDQALYDLSNYTEAHGYLEDQFGLGLIAKAVEQSVACLRPSGSIIFNLGGRPGTKVLEGLFMRRGFHIDKVWSTRVVQAGDTDIQALVEIEESSPHRFEFYMGTDSRESISAKTAQAYAAAGGTIAHSLSVYEATLPSHEQVAKILDYLSTPANKKLHEALDLSSNDPQVYSERVRFLAHLAETFQTTQSLPYGDTQGVPELRENIARFVRTFYRAPVAMSQILVAPSRSDIVTNIISLYQPRRVLVDQDLVHRLIPAHYQGRLWLGSEILEAPRRLELLEDLVETLEPELVIACLTDFENESGVGLGNLFAVTAKKNCRLILDISNYFDLSSDPGSSAALQYMSHHTLPDHVHLICGLVKNRVYSDLQLAFLISENQSVIEALVSAAEFSYSRTPFLMQEYYNKILRDLLSFHMTQARESQVISIKEARVDHNTNPKLGPLAKNARLAFSHPCITRNQFPMSASTVRLDYGENCLAIPSNLSHGIYEAYVRREISFDEYDPSPEILANLKRDYQITGLDESQLVLGAGVAPLFAGLLIHIKQIGGTLVFPRGAYGEFVAAAQFFGVGLAHCETYEADKFKLTPKGLHKCLQGIQKPWVFINGPTVNPTGAAYSSTELDEIANVIEAHDGGLIFDSIFGGLNFKGDREPISLKHLATRDVPWVFLGGASKLFAAGGLRFGYALSDVPELIQWLHQNPFEGPHFTIQYAIKKVLAAYQSRDPELVSSLGQQRLLLAERAAILGSCLRECGWRVLEPDGGLFLIAKPDAYMGKEFLFTDNSGQEQKVVLDGVELVKSLFFTENLLINDSKWTGIDGYCRFVLSVTQEDFDQGLARLRSFHKRVLEKCN</sequence>
<name>A0A1Y6BS87_9BACT</name>
<dbReference type="SUPFAM" id="SSF53383">
    <property type="entry name" value="PLP-dependent transferases"/>
    <property type="match status" value="2"/>
</dbReference>
<keyword evidence="3" id="KW-0489">Methyltransferase</keyword>
<evidence type="ECO:0000313" key="3">
    <source>
        <dbReference type="EMBL" id="SMF17258.1"/>
    </source>
</evidence>
<evidence type="ECO:0000259" key="2">
    <source>
        <dbReference type="Pfam" id="PF13847"/>
    </source>
</evidence>
<dbReference type="InterPro" id="IPR015421">
    <property type="entry name" value="PyrdxlP-dep_Trfase_major"/>
</dbReference>
<dbReference type="EMBL" id="FWZT01000006">
    <property type="protein sequence ID" value="SMF17258.1"/>
    <property type="molecule type" value="Genomic_DNA"/>
</dbReference>
<feature type="domain" description="Aminotransferase class I/classII large" evidence="1">
    <location>
        <begin position="385"/>
        <end position="644"/>
    </location>
</feature>
<dbReference type="GO" id="GO:0030170">
    <property type="term" value="F:pyridoxal phosphate binding"/>
    <property type="evidence" value="ECO:0007669"/>
    <property type="project" value="InterPro"/>
</dbReference>
<feature type="domain" description="Aminotransferase class I/classII large" evidence="1">
    <location>
        <begin position="737"/>
        <end position="1058"/>
    </location>
</feature>
<dbReference type="AlphaFoldDB" id="A0A1Y6BS87"/>
<dbReference type="Proteomes" id="UP000192907">
    <property type="component" value="Unassembled WGS sequence"/>
</dbReference>
<dbReference type="Gene3D" id="3.40.50.150">
    <property type="entry name" value="Vaccinia Virus protein VP39"/>
    <property type="match status" value="1"/>
</dbReference>
<organism evidence="3 4">
    <name type="scientific">Pseudobacteriovorax antillogorgiicola</name>
    <dbReference type="NCBI Taxonomy" id="1513793"/>
    <lineage>
        <taxon>Bacteria</taxon>
        <taxon>Pseudomonadati</taxon>
        <taxon>Bdellovibrionota</taxon>
        <taxon>Oligoflexia</taxon>
        <taxon>Oligoflexales</taxon>
        <taxon>Pseudobacteriovoracaceae</taxon>
        <taxon>Pseudobacteriovorax</taxon>
    </lineage>
</organism>
<evidence type="ECO:0000313" key="4">
    <source>
        <dbReference type="Proteomes" id="UP000192907"/>
    </source>
</evidence>
<dbReference type="InterPro" id="IPR025714">
    <property type="entry name" value="Methyltranfer_dom"/>
</dbReference>
<dbReference type="GO" id="GO:0008168">
    <property type="term" value="F:methyltransferase activity"/>
    <property type="evidence" value="ECO:0007669"/>
    <property type="project" value="UniProtKB-KW"/>
</dbReference>
<dbReference type="InterPro" id="IPR015424">
    <property type="entry name" value="PyrdxlP-dep_Trfase"/>
</dbReference>
<dbReference type="SUPFAM" id="SSF53335">
    <property type="entry name" value="S-adenosyl-L-methionine-dependent methyltransferases"/>
    <property type="match status" value="1"/>
</dbReference>
<dbReference type="OrthoDB" id="9815233at2"/>
<dbReference type="CDD" id="cd02440">
    <property type="entry name" value="AdoMet_MTases"/>
    <property type="match status" value="1"/>
</dbReference>
<dbReference type="PANTHER" id="PTHR47087:SF1">
    <property type="entry name" value="METHIONINE S-METHYLTRANSFERASE"/>
    <property type="match status" value="1"/>
</dbReference>
<dbReference type="STRING" id="1513793.SAMN06296036_106106"/>
<evidence type="ECO:0000259" key="1">
    <source>
        <dbReference type="Pfam" id="PF00155"/>
    </source>
</evidence>
<dbReference type="Gene3D" id="3.40.640.10">
    <property type="entry name" value="Type I PLP-dependent aspartate aminotransferase-like (Major domain)"/>
    <property type="match status" value="2"/>
</dbReference>
<dbReference type="Pfam" id="PF13847">
    <property type="entry name" value="Methyltransf_31"/>
    <property type="match status" value="1"/>
</dbReference>
<dbReference type="RefSeq" id="WP_132317935.1">
    <property type="nucleotide sequence ID" value="NZ_FWZT01000006.1"/>
</dbReference>
<dbReference type="InterPro" id="IPR015422">
    <property type="entry name" value="PyrdxlP-dep_Trfase_small"/>
</dbReference>
<dbReference type="InterPro" id="IPR029063">
    <property type="entry name" value="SAM-dependent_MTases_sf"/>
</dbReference>
<gene>
    <name evidence="3" type="ORF">SAMN06296036_106106</name>
</gene>
<reference evidence="4" key="1">
    <citation type="submission" date="2017-04" db="EMBL/GenBank/DDBJ databases">
        <authorList>
            <person name="Varghese N."/>
            <person name="Submissions S."/>
        </authorList>
    </citation>
    <scope>NUCLEOTIDE SEQUENCE [LARGE SCALE GENOMIC DNA]</scope>
    <source>
        <strain evidence="4">RKEM611</strain>
    </source>
</reference>
<dbReference type="Gene3D" id="3.90.1150.10">
    <property type="entry name" value="Aspartate Aminotransferase, domain 1"/>
    <property type="match status" value="1"/>
</dbReference>
<feature type="domain" description="Methyltransferase" evidence="2">
    <location>
        <begin position="111"/>
        <end position="155"/>
    </location>
</feature>
<accession>A0A1Y6BS87</accession>
<dbReference type="GO" id="GO:0032259">
    <property type="term" value="P:methylation"/>
    <property type="evidence" value="ECO:0007669"/>
    <property type="project" value="UniProtKB-KW"/>
</dbReference>
<dbReference type="InterPro" id="IPR004839">
    <property type="entry name" value="Aminotransferase_I/II_large"/>
</dbReference>
<keyword evidence="4" id="KW-1185">Reference proteome</keyword>